<comment type="caution">
    <text evidence="2">The sequence shown here is derived from an EMBL/GenBank/DDBJ whole genome shotgun (WGS) entry which is preliminary data.</text>
</comment>
<feature type="transmembrane region" description="Helical" evidence="1">
    <location>
        <begin position="7"/>
        <end position="25"/>
    </location>
</feature>
<reference evidence="2 3" key="1">
    <citation type="submission" date="2017-12" db="EMBL/GenBank/DDBJ databases">
        <title>FDA dAtabase for Regulatory Grade micrObial Sequences (FDA-ARGOS): Supporting development and validation of Infectious Disease Dx tests.</title>
        <authorList>
            <person name="Hoffmann M."/>
            <person name="Allard M."/>
            <person name="Evans P."/>
            <person name="Brown E."/>
            <person name="Tallon L."/>
            <person name="Sadzewicz L."/>
            <person name="Sengamalay N."/>
            <person name="Ott S."/>
            <person name="Godinez A."/>
            <person name="Nagaraj S."/>
            <person name="Vavikolanu K."/>
            <person name="Aluvathingal J."/>
            <person name="Nadendla S."/>
            <person name="Sichtig H."/>
        </authorList>
    </citation>
    <scope>NUCLEOTIDE SEQUENCE [LARGE SCALE GENOMIC DNA]</scope>
    <source>
        <strain evidence="2 3">FDAARGOS_148</strain>
    </source>
</reference>
<keyword evidence="1" id="KW-1133">Transmembrane helix</keyword>
<evidence type="ECO:0000256" key="1">
    <source>
        <dbReference type="SAM" id="Phobius"/>
    </source>
</evidence>
<gene>
    <name evidence="2" type="ORF">AL503_002565</name>
</gene>
<dbReference type="AlphaFoldDB" id="A0A2K0AWZ6"/>
<dbReference type="Proteomes" id="UP000053523">
    <property type="component" value="Unassembled WGS sequence"/>
</dbReference>
<keyword evidence="1" id="KW-0472">Membrane</keyword>
<evidence type="ECO:0000313" key="3">
    <source>
        <dbReference type="Proteomes" id="UP000053523"/>
    </source>
</evidence>
<keyword evidence="1" id="KW-0812">Transmembrane</keyword>
<feature type="transmembrane region" description="Helical" evidence="1">
    <location>
        <begin position="31"/>
        <end position="53"/>
    </location>
</feature>
<protein>
    <submittedName>
        <fullName evidence="2">Uncharacterized protein</fullName>
    </submittedName>
</protein>
<sequence length="62" mass="7241">MRKVNYFFKPLVLGIMFRCTMNYLLPEPEKLAFKLLDGLIFGILVCLLIIWFIGISSRTSQK</sequence>
<name>A0A2K0AWZ6_STAHA</name>
<proteinExistence type="predicted"/>
<dbReference type="EMBL" id="LORN02000008">
    <property type="protein sequence ID" value="PNN29562.1"/>
    <property type="molecule type" value="Genomic_DNA"/>
</dbReference>
<dbReference type="RefSeq" id="WP_151370786.1">
    <property type="nucleotide sequence ID" value="NZ_CAWLCZ010000003.1"/>
</dbReference>
<evidence type="ECO:0000313" key="2">
    <source>
        <dbReference type="EMBL" id="PNN29562.1"/>
    </source>
</evidence>
<accession>A0A2K0AWZ6</accession>
<organism evidence="2 3">
    <name type="scientific">Staphylococcus haemolyticus</name>
    <dbReference type="NCBI Taxonomy" id="1283"/>
    <lineage>
        <taxon>Bacteria</taxon>
        <taxon>Bacillati</taxon>
        <taxon>Bacillota</taxon>
        <taxon>Bacilli</taxon>
        <taxon>Bacillales</taxon>
        <taxon>Staphylococcaceae</taxon>
        <taxon>Staphylococcus</taxon>
    </lineage>
</organism>